<keyword evidence="2" id="KW-1185">Reference proteome</keyword>
<dbReference type="EMBL" id="JABMCH010000063">
    <property type="protein sequence ID" value="NUU47291.1"/>
    <property type="molecule type" value="Genomic_DNA"/>
</dbReference>
<evidence type="ECO:0000313" key="1">
    <source>
        <dbReference type="EMBL" id="NUU47291.1"/>
    </source>
</evidence>
<comment type="caution">
    <text evidence="1">The sequence shown here is derived from an EMBL/GenBank/DDBJ whole genome shotgun (WGS) entry which is preliminary data.</text>
</comment>
<proteinExistence type="predicted"/>
<protein>
    <submittedName>
        <fullName evidence="1">Uncharacterized protein</fullName>
    </submittedName>
</protein>
<name>A0A7Y6B4H7_9SPHN</name>
<reference evidence="1 2" key="1">
    <citation type="submission" date="2020-05" db="EMBL/GenBank/DDBJ databases">
        <title>Genome Sequencing of Type Strains.</title>
        <authorList>
            <person name="Lemaire J.F."/>
            <person name="Inderbitzin P."/>
            <person name="Gregorio O.A."/>
            <person name="Collins S.B."/>
            <person name="Wespe N."/>
            <person name="Knight-Connoni V."/>
        </authorList>
    </citation>
    <scope>NUCLEOTIDE SEQUENCE [LARGE SCALE GENOMIC DNA]</scope>
    <source>
        <strain evidence="1 2">DSM 100049</strain>
    </source>
</reference>
<organism evidence="1 2">
    <name type="scientific">Sphingomonas zeae</name>
    <dbReference type="NCBI Taxonomy" id="1646122"/>
    <lineage>
        <taxon>Bacteria</taxon>
        <taxon>Pseudomonadati</taxon>
        <taxon>Pseudomonadota</taxon>
        <taxon>Alphaproteobacteria</taxon>
        <taxon>Sphingomonadales</taxon>
        <taxon>Sphingomonadaceae</taxon>
        <taxon>Sphingomonas</taxon>
    </lineage>
</organism>
<sequence>MRALFKSSFVWQFAGGFALGALGLVVLHPGEAPSRYNSAPVAAVR</sequence>
<dbReference type="RefSeq" id="WP_175311895.1">
    <property type="nucleotide sequence ID" value="NZ_CBCRYR010000008.1"/>
</dbReference>
<gene>
    <name evidence="1" type="ORF">HP438_09915</name>
</gene>
<dbReference type="AlphaFoldDB" id="A0A7Y6B4H7"/>
<accession>A0A7Y6B4H7</accession>
<dbReference type="Proteomes" id="UP000536441">
    <property type="component" value="Unassembled WGS sequence"/>
</dbReference>
<evidence type="ECO:0000313" key="2">
    <source>
        <dbReference type="Proteomes" id="UP000536441"/>
    </source>
</evidence>